<dbReference type="EMBL" id="CP003004">
    <property type="protein sequence ID" value="AEO58190.1"/>
    <property type="molecule type" value="Genomic_DNA"/>
</dbReference>
<feature type="region of interest" description="Disordered" evidence="1">
    <location>
        <begin position="301"/>
        <end position="446"/>
    </location>
</feature>
<feature type="compositionally biased region" description="Basic and acidic residues" evidence="1">
    <location>
        <begin position="318"/>
        <end position="332"/>
    </location>
</feature>
<feature type="compositionally biased region" description="Basic and acidic residues" evidence="1">
    <location>
        <begin position="123"/>
        <end position="170"/>
    </location>
</feature>
<feature type="compositionally biased region" description="Low complexity" evidence="1">
    <location>
        <begin position="301"/>
        <end position="314"/>
    </location>
</feature>
<accession>G2QCR8</accession>
<dbReference type="eggNOG" id="ENOG502R6SS">
    <property type="taxonomic scope" value="Eukaryota"/>
</dbReference>
<name>G2QCR8_THET4</name>
<keyword evidence="3" id="KW-1185">Reference proteome</keyword>
<dbReference type="InParanoid" id="G2QCR8"/>
<dbReference type="VEuPathDB" id="FungiDB:MYCTH_2060238"/>
<feature type="compositionally biased region" description="Gly residues" evidence="1">
    <location>
        <begin position="412"/>
        <end position="422"/>
    </location>
</feature>
<dbReference type="OrthoDB" id="3439480at2759"/>
<dbReference type="OMA" id="YREHSKS"/>
<sequence length="446" mass="50381">MCLTKVYYNTYADGAQDITEKSYPCRDGRRCSHPEVRRYDRKFPFTRLADVQAESRRSLSERQPTPYFSSRTPRSAKSSSPSGRRDSGIYMGGGSNPSSKHHDSHDLYAAGGYDTYGYRSSSKRHDPRDSLDSRYDRDRDRDRDRELRLKRTVTDPHIVYVDRGRDDGKSSRSRSRSSSRDIPLGLVPVAEEYGRRRRRHSTSLERDSSDYGYYSGLNHADAAAAPSRRRTDDPKGYVIYDDDDERRRQRREAKRRNSTSGSGYPDEAAAALPVSMMDPYGSAYVPRRAPGAAVVHHHIDGSASTATGSSSSASRKQLRWEDEVRARRERQNAEIASRPRLSTTTTTTTSGEIKGILKRSASDPWGGKSKSKGKAREEADDIADLRRAIERMEIPRGRDRQPRGRDEWDWSGSGGGGGGYGYGYDEMESGKRSKRSRIYAGDGYRY</sequence>
<dbReference type="KEGG" id="mtm:MYCTH_2060238"/>
<reference evidence="2 3" key="1">
    <citation type="journal article" date="2011" name="Nat. Biotechnol.">
        <title>Comparative genomic analysis of the thermophilic biomass-degrading fungi Myceliophthora thermophila and Thielavia terrestris.</title>
        <authorList>
            <person name="Berka R.M."/>
            <person name="Grigoriev I.V."/>
            <person name="Otillar R."/>
            <person name="Salamov A."/>
            <person name="Grimwood J."/>
            <person name="Reid I."/>
            <person name="Ishmael N."/>
            <person name="John T."/>
            <person name="Darmond C."/>
            <person name="Moisan M.-C."/>
            <person name="Henrissat B."/>
            <person name="Coutinho P.M."/>
            <person name="Lombard V."/>
            <person name="Natvig D.O."/>
            <person name="Lindquist E."/>
            <person name="Schmutz J."/>
            <person name="Lucas S."/>
            <person name="Harris P."/>
            <person name="Powlowski J."/>
            <person name="Bellemare A."/>
            <person name="Taylor D."/>
            <person name="Butler G."/>
            <person name="de Vries R.P."/>
            <person name="Allijn I.E."/>
            <person name="van den Brink J."/>
            <person name="Ushinsky S."/>
            <person name="Storms R."/>
            <person name="Powell A.J."/>
            <person name="Paulsen I.T."/>
            <person name="Elbourne L.D.H."/>
            <person name="Baker S.E."/>
            <person name="Magnuson J."/>
            <person name="LaBoissiere S."/>
            <person name="Clutterbuck A.J."/>
            <person name="Martinez D."/>
            <person name="Wogulis M."/>
            <person name="de Leon A.L."/>
            <person name="Rey M.W."/>
            <person name="Tsang A."/>
        </authorList>
    </citation>
    <scope>NUCLEOTIDE SEQUENCE [LARGE SCALE GENOMIC DNA]</scope>
    <source>
        <strain evidence="3">ATCC 42464 / BCRC 31852 / DSM 1799</strain>
    </source>
</reference>
<dbReference type="RefSeq" id="XP_003663435.1">
    <property type="nucleotide sequence ID" value="XM_003663387.1"/>
</dbReference>
<evidence type="ECO:0000256" key="1">
    <source>
        <dbReference type="SAM" id="MobiDB-lite"/>
    </source>
</evidence>
<evidence type="ECO:0000313" key="2">
    <source>
        <dbReference type="EMBL" id="AEO58190.1"/>
    </source>
</evidence>
<proteinExistence type="predicted"/>
<dbReference type="Proteomes" id="UP000007322">
    <property type="component" value="Chromosome 3"/>
</dbReference>
<dbReference type="GeneID" id="11509391"/>
<protein>
    <submittedName>
        <fullName evidence="2">Uncharacterized protein</fullName>
    </submittedName>
</protein>
<feature type="region of interest" description="Disordered" evidence="1">
    <location>
        <begin position="52"/>
        <end position="267"/>
    </location>
</feature>
<evidence type="ECO:0000313" key="3">
    <source>
        <dbReference type="Proteomes" id="UP000007322"/>
    </source>
</evidence>
<feature type="compositionally biased region" description="Basic residues" evidence="1">
    <location>
        <begin position="248"/>
        <end position="257"/>
    </location>
</feature>
<dbReference type="HOGENOM" id="CLU_614209_0_0_1"/>
<dbReference type="AlphaFoldDB" id="G2QCR8"/>
<gene>
    <name evidence="2" type="ORF">MYCTH_2060238</name>
</gene>
<feature type="compositionally biased region" description="Low complexity" evidence="1">
    <location>
        <begin position="69"/>
        <end position="82"/>
    </location>
</feature>
<organism evidence="2 3">
    <name type="scientific">Thermothelomyces thermophilus (strain ATCC 42464 / BCRC 31852 / DSM 1799)</name>
    <name type="common">Sporotrichum thermophile</name>
    <dbReference type="NCBI Taxonomy" id="573729"/>
    <lineage>
        <taxon>Eukaryota</taxon>
        <taxon>Fungi</taxon>
        <taxon>Dikarya</taxon>
        <taxon>Ascomycota</taxon>
        <taxon>Pezizomycotina</taxon>
        <taxon>Sordariomycetes</taxon>
        <taxon>Sordariomycetidae</taxon>
        <taxon>Sordariales</taxon>
        <taxon>Chaetomiaceae</taxon>
        <taxon>Thermothelomyces</taxon>
    </lineage>
</organism>
<feature type="compositionally biased region" description="Basic and acidic residues" evidence="1">
    <location>
        <begin position="383"/>
        <end position="408"/>
    </location>
</feature>